<dbReference type="Pfam" id="PF00085">
    <property type="entry name" value="Thioredoxin"/>
    <property type="match status" value="2"/>
</dbReference>
<keyword evidence="5" id="KW-1185">Reference proteome</keyword>
<proteinExistence type="predicted"/>
<evidence type="ECO:0000259" key="3">
    <source>
        <dbReference type="PROSITE" id="PS51352"/>
    </source>
</evidence>
<sequence>MVYQVKDSADLQTKLSEAESKLVVIDFFATWCGPCKMIAPVLEKWPSAEDRALGLLRLHARRPVRNRGDGGPSPHPGGRGRSALMKPERRATPMCRGLAVTFTALELTKEFPNVVFLKVDVDECEEIAAQYEITSMPTFVFLKNKNKVDVFAGAHAEKVKATIQKHASS</sequence>
<evidence type="ECO:0000256" key="1">
    <source>
        <dbReference type="ARBA" id="ARBA00023157"/>
    </source>
</evidence>
<accession>A0A9P0A3Y2</accession>
<dbReference type="InterPro" id="IPR036249">
    <property type="entry name" value="Thioredoxin-like_sf"/>
</dbReference>
<evidence type="ECO:0000256" key="2">
    <source>
        <dbReference type="SAM" id="MobiDB-lite"/>
    </source>
</evidence>
<dbReference type="PRINTS" id="PR00421">
    <property type="entry name" value="THIOREDOXIN"/>
</dbReference>
<name>A0A9P0A3Y2_BEMTA</name>
<feature type="domain" description="Thioredoxin" evidence="3">
    <location>
        <begin position="1"/>
        <end position="168"/>
    </location>
</feature>
<dbReference type="PANTHER" id="PTHR46115">
    <property type="entry name" value="THIOREDOXIN-LIKE PROTEIN 1"/>
    <property type="match status" value="1"/>
</dbReference>
<dbReference type="Gene3D" id="3.40.30.10">
    <property type="entry name" value="Glutaredoxin"/>
    <property type="match status" value="2"/>
</dbReference>
<reference evidence="4" key="1">
    <citation type="submission" date="2021-12" db="EMBL/GenBank/DDBJ databases">
        <authorList>
            <person name="King R."/>
        </authorList>
    </citation>
    <scope>NUCLEOTIDE SEQUENCE</scope>
</reference>
<keyword evidence="1" id="KW-1015">Disulfide bond</keyword>
<dbReference type="SUPFAM" id="SSF52833">
    <property type="entry name" value="Thioredoxin-like"/>
    <property type="match status" value="2"/>
</dbReference>
<dbReference type="Proteomes" id="UP001152759">
    <property type="component" value="Chromosome 10"/>
</dbReference>
<evidence type="ECO:0000313" key="4">
    <source>
        <dbReference type="EMBL" id="CAH0382706.1"/>
    </source>
</evidence>
<protein>
    <recommendedName>
        <fullName evidence="3">Thioredoxin domain-containing protein</fullName>
    </recommendedName>
</protein>
<dbReference type="EMBL" id="OU963871">
    <property type="protein sequence ID" value="CAH0382706.1"/>
    <property type="molecule type" value="Genomic_DNA"/>
</dbReference>
<organism evidence="4 5">
    <name type="scientific">Bemisia tabaci</name>
    <name type="common">Sweetpotato whitefly</name>
    <name type="synonym">Aleurodes tabaci</name>
    <dbReference type="NCBI Taxonomy" id="7038"/>
    <lineage>
        <taxon>Eukaryota</taxon>
        <taxon>Metazoa</taxon>
        <taxon>Ecdysozoa</taxon>
        <taxon>Arthropoda</taxon>
        <taxon>Hexapoda</taxon>
        <taxon>Insecta</taxon>
        <taxon>Pterygota</taxon>
        <taxon>Neoptera</taxon>
        <taxon>Paraneoptera</taxon>
        <taxon>Hemiptera</taxon>
        <taxon>Sternorrhyncha</taxon>
        <taxon>Aleyrodoidea</taxon>
        <taxon>Aleyrodidae</taxon>
        <taxon>Aleyrodinae</taxon>
        <taxon>Bemisia</taxon>
    </lineage>
</organism>
<evidence type="ECO:0000313" key="5">
    <source>
        <dbReference type="Proteomes" id="UP001152759"/>
    </source>
</evidence>
<gene>
    <name evidence="4" type="ORF">BEMITA_LOCUS2214</name>
</gene>
<feature type="region of interest" description="Disordered" evidence="2">
    <location>
        <begin position="63"/>
        <end position="87"/>
    </location>
</feature>
<dbReference type="AlphaFoldDB" id="A0A9P0A3Y2"/>
<dbReference type="PROSITE" id="PS00194">
    <property type="entry name" value="THIOREDOXIN_1"/>
    <property type="match status" value="1"/>
</dbReference>
<dbReference type="InterPro" id="IPR017937">
    <property type="entry name" value="Thioredoxin_CS"/>
</dbReference>
<dbReference type="PROSITE" id="PS51352">
    <property type="entry name" value="THIOREDOXIN_2"/>
    <property type="match status" value="1"/>
</dbReference>
<dbReference type="CDD" id="cd02947">
    <property type="entry name" value="TRX_family"/>
    <property type="match status" value="1"/>
</dbReference>
<dbReference type="InterPro" id="IPR013766">
    <property type="entry name" value="Thioredoxin_domain"/>
</dbReference>